<reference evidence="4" key="1">
    <citation type="submission" date="2022-02" db="EMBL/GenBank/DDBJ databases">
        <title>Paenibacillus sp. MBLB1832 Whole Genome Shotgun Sequencing.</title>
        <authorList>
            <person name="Hwang C.Y."/>
            <person name="Cho E.-S."/>
            <person name="Seo M.-J."/>
        </authorList>
    </citation>
    <scope>NUCLEOTIDE SEQUENCE</scope>
    <source>
        <strain evidence="4">MBLB1832</strain>
    </source>
</reference>
<protein>
    <submittedName>
        <fullName evidence="4">Class II aldolase/adducin family protein</fullName>
    </submittedName>
</protein>
<dbReference type="GO" id="GO:0019323">
    <property type="term" value="P:pentose catabolic process"/>
    <property type="evidence" value="ECO:0007669"/>
    <property type="project" value="TreeGrafter"/>
</dbReference>
<dbReference type="Pfam" id="PF00596">
    <property type="entry name" value="Aldolase_II"/>
    <property type="match status" value="1"/>
</dbReference>
<dbReference type="GO" id="GO:0046872">
    <property type="term" value="F:metal ion binding"/>
    <property type="evidence" value="ECO:0007669"/>
    <property type="project" value="UniProtKB-KW"/>
</dbReference>
<dbReference type="PANTHER" id="PTHR22789:SF0">
    <property type="entry name" value="3-OXO-TETRONATE 4-PHOSPHATE DECARBOXYLASE-RELATED"/>
    <property type="match status" value="1"/>
</dbReference>
<dbReference type="GO" id="GO:0016832">
    <property type="term" value="F:aldehyde-lyase activity"/>
    <property type="evidence" value="ECO:0007669"/>
    <property type="project" value="TreeGrafter"/>
</dbReference>
<proteinExistence type="predicted"/>
<dbReference type="InterPro" id="IPR001303">
    <property type="entry name" value="Aldolase_II/adducin_N"/>
</dbReference>
<name>A0AA96LR70_9BACL</name>
<keyword evidence="5" id="KW-1185">Reference proteome</keyword>
<organism evidence="4 5">
    <name type="scientific">Paenibacillus roseopurpureus</name>
    <dbReference type="NCBI Taxonomy" id="2918901"/>
    <lineage>
        <taxon>Bacteria</taxon>
        <taxon>Bacillati</taxon>
        <taxon>Bacillota</taxon>
        <taxon>Bacilli</taxon>
        <taxon>Bacillales</taxon>
        <taxon>Paenibacillaceae</taxon>
        <taxon>Paenibacillus</taxon>
    </lineage>
</organism>
<dbReference type="SMART" id="SM01007">
    <property type="entry name" value="Aldolase_II"/>
    <property type="match status" value="1"/>
</dbReference>
<gene>
    <name evidence="4" type="ORF">MJB10_06635</name>
</gene>
<dbReference type="InterPro" id="IPR036409">
    <property type="entry name" value="Aldolase_II/adducin_N_sf"/>
</dbReference>
<feature type="domain" description="Class II aldolase/adducin N-terminal" evidence="3">
    <location>
        <begin position="8"/>
        <end position="183"/>
    </location>
</feature>
<dbReference type="PANTHER" id="PTHR22789">
    <property type="entry name" value="FUCULOSE PHOSPHATE ALDOLASE"/>
    <property type="match status" value="1"/>
</dbReference>
<evidence type="ECO:0000313" key="4">
    <source>
        <dbReference type="EMBL" id="WNR45773.1"/>
    </source>
</evidence>
<dbReference type="KEGG" id="proo:MJB10_06635"/>
<dbReference type="Proteomes" id="UP001304650">
    <property type="component" value="Chromosome"/>
</dbReference>
<keyword evidence="1" id="KW-0479">Metal-binding</keyword>
<dbReference type="GO" id="GO:0005829">
    <property type="term" value="C:cytosol"/>
    <property type="evidence" value="ECO:0007669"/>
    <property type="project" value="TreeGrafter"/>
</dbReference>
<evidence type="ECO:0000259" key="3">
    <source>
        <dbReference type="SMART" id="SM01007"/>
    </source>
</evidence>
<dbReference type="InterPro" id="IPR050197">
    <property type="entry name" value="Aldolase_class_II_sugar_metab"/>
</dbReference>
<dbReference type="Gene3D" id="3.40.225.10">
    <property type="entry name" value="Class II aldolase/adducin N-terminal domain"/>
    <property type="match status" value="1"/>
</dbReference>
<evidence type="ECO:0000256" key="2">
    <source>
        <dbReference type="ARBA" id="ARBA00023239"/>
    </source>
</evidence>
<accession>A0AA96LR70</accession>
<dbReference type="SUPFAM" id="SSF53639">
    <property type="entry name" value="AraD/HMP-PK domain-like"/>
    <property type="match status" value="1"/>
</dbReference>
<evidence type="ECO:0000313" key="5">
    <source>
        <dbReference type="Proteomes" id="UP001304650"/>
    </source>
</evidence>
<dbReference type="RefSeq" id="WP_314802793.1">
    <property type="nucleotide sequence ID" value="NZ_CP130319.1"/>
</dbReference>
<dbReference type="AlphaFoldDB" id="A0AA96LR70"/>
<keyword evidence="2" id="KW-0456">Lyase</keyword>
<dbReference type="EMBL" id="CP130319">
    <property type="protein sequence ID" value="WNR45773.1"/>
    <property type="molecule type" value="Genomic_DNA"/>
</dbReference>
<sequence length="219" mass="24247">MDYIALREELSKYGAKIVNKGLVVGPGGNISASEGGRMLISPSGFDLAEIQPEQWCVVDIESGQLEANSLRPSSEITMHLDAYRVRPDMTAIVHTHPANCIALGLIARELPFMFPDQAALIGSMEFIDYVVPTTQKLADAVAAKIIHSDTLLLENHGLVTSGKNLREAYYRTEIMEESARIYLLASAIRLPKVLTKEEVYEIQTLDSEAYRIALLQKQK</sequence>
<evidence type="ECO:0000256" key="1">
    <source>
        <dbReference type="ARBA" id="ARBA00022723"/>
    </source>
</evidence>